<gene>
    <name evidence="11" type="ORF">WMY93_017269</name>
</gene>
<dbReference type="PANTHER" id="PTHR19433:SF127">
    <property type="entry name" value="NITR9"/>
    <property type="match status" value="1"/>
</dbReference>
<comment type="caution">
    <text evidence="11">The sequence shown here is derived from an EMBL/GenBank/DDBJ whole genome shotgun (WGS) entry which is preliminary data.</text>
</comment>
<keyword evidence="3 9" id="KW-0732">Signal</keyword>
<evidence type="ECO:0000313" key="11">
    <source>
        <dbReference type="EMBL" id="KAK7904662.1"/>
    </source>
</evidence>
<evidence type="ECO:0000256" key="7">
    <source>
        <dbReference type="ARBA" id="ARBA00023180"/>
    </source>
</evidence>
<dbReference type="Gene3D" id="2.60.40.10">
    <property type="entry name" value="Immunoglobulins"/>
    <property type="match status" value="4"/>
</dbReference>
<dbReference type="SMART" id="SM00406">
    <property type="entry name" value="IGv"/>
    <property type="match status" value="4"/>
</dbReference>
<dbReference type="InterPro" id="IPR003599">
    <property type="entry name" value="Ig_sub"/>
</dbReference>
<dbReference type="PANTHER" id="PTHR19433">
    <property type="entry name" value="T-CELL RECEPTOR ALPHA CHAIN V REGION-RELATED"/>
    <property type="match status" value="1"/>
</dbReference>
<evidence type="ECO:0000259" key="10">
    <source>
        <dbReference type="PROSITE" id="PS50835"/>
    </source>
</evidence>
<dbReference type="InterPro" id="IPR003598">
    <property type="entry name" value="Ig_sub2"/>
</dbReference>
<feature type="signal peptide" evidence="9">
    <location>
        <begin position="1"/>
        <end position="22"/>
    </location>
</feature>
<dbReference type="PROSITE" id="PS50835">
    <property type="entry name" value="IG_LIKE"/>
    <property type="match status" value="4"/>
</dbReference>
<dbReference type="SMART" id="SM00408">
    <property type="entry name" value="IGc2"/>
    <property type="match status" value="2"/>
</dbReference>
<evidence type="ECO:0000256" key="3">
    <source>
        <dbReference type="ARBA" id="ARBA00022729"/>
    </source>
</evidence>
<protein>
    <recommendedName>
        <fullName evidence="10">Ig-like domain-containing protein</fullName>
    </recommendedName>
</protein>
<dbReference type="InterPro" id="IPR007110">
    <property type="entry name" value="Ig-like_dom"/>
</dbReference>
<evidence type="ECO:0000256" key="9">
    <source>
        <dbReference type="SAM" id="SignalP"/>
    </source>
</evidence>
<dbReference type="AlphaFoldDB" id="A0AAW0NXZ4"/>
<dbReference type="InterPro" id="IPR013783">
    <property type="entry name" value="Ig-like_fold"/>
</dbReference>
<sequence>MKRISPLLLCLVLLHLNNAVSSSDSQPSVDVHAVKTSFREVTVGQNVTLECSYKNDIRGKLYWYKQSLEKTLSVVSSYFYDIEFYNEFKNNRFKLDNKEGKNNLEITNVQISDAAVYHCVSCVAHQIQFLTMVHVIVKYLNTGLWINQTTSDTVKPGRSLNLSCEVHFGSCDGPHRVHWFKQSEASAAGVLYSSGGNGDQCESKTKNSPTNSCFYNLNMNNVSSEQTGTYYCAVAACGQVLFGNGTRLSVEAEPVAVLSVLTGAVIFTSSLLIGLTFLLCTKNSSAFSSKTKGFPKHVRYVAAEQVEEGSRIKNDDTWSECIYFSVELGSDCSINKLNVSCPPREDRINPVQLDRVQSEPGTKKLKRMTPLQMLPLFVLLHLDEAVKSSDSLPSVDIHAVKIGFREVTVGQNVTLECSYKNDIRGKLYWYKQSLEKTLSVVSTYFEALEFYNELNKSGHFKLDNKDGKNNLEITNAQLSDSAVYHCVSCVAHQIQFLATVHVIVKYLNPGLWINQTTSETVKPGLSLNLSCEVHFGSCDGPHRVHWFKQSEASAAGVLYTDGGSSDQCESKTKKSPTNSCVYNLNINNVSSEQTGTYYCAVAACGQVLFGDGTTISMAVTLEPIVYILSGALAFTTVLVFLLVLSLWFLLKKLKRQKKAPESEDNSPSSTIRNTENQAENLHYAALSVNSKRRQRNTDPVGCVYSSVR</sequence>
<dbReference type="InterPro" id="IPR052051">
    <property type="entry name" value="TCR_complex_component"/>
</dbReference>
<keyword evidence="5 8" id="KW-0472">Membrane</keyword>
<keyword evidence="4" id="KW-0391">Immunity</keyword>
<dbReference type="SMART" id="SM00409">
    <property type="entry name" value="IG"/>
    <property type="match status" value="4"/>
</dbReference>
<dbReference type="GO" id="GO:0009617">
    <property type="term" value="P:response to bacterium"/>
    <property type="evidence" value="ECO:0007669"/>
    <property type="project" value="TreeGrafter"/>
</dbReference>
<dbReference type="Pfam" id="PF07686">
    <property type="entry name" value="V-set"/>
    <property type="match status" value="4"/>
</dbReference>
<dbReference type="CDD" id="cd00099">
    <property type="entry name" value="IgV"/>
    <property type="match status" value="2"/>
</dbReference>
<keyword evidence="6" id="KW-1015">Disulfide bond</keyword>
<evidence type="ECO:0000256" key="2">
    <source>
        <dbReference type="ARBA" id="ARBA00022475"/>
    </source>
</evidence>
<keyword evidence="8" id="KW-1133">Transmembrane helix</keyword>
<evidence type="ECO:0000256" key="1">
    <source>
        <dbReference type="ARBA" id="ARBA00004236"/>
    </source>
</evidence>
<evidence type="ECO:0000313" key="12">
    <source>
        <dbReference type="Proteomes" id="UP001460270"/>
    </source>
</evidence>
<proteinExistence type="predicted"/>
<keyword evidence="7" id="KW-0325">Glycoprotein</keyword>
<feature type="transmembrane region" description="Helical" evidence="8">
    <location>
        <begin position="624"/>
        <end position="650"/>
    </location>
</feature>
<dbReference type="Proteomes" id="UP001460270">
    <property type="component" value="Unassembled WGS sequence"/>
</dbReference>
<feature type="domain" description="Ig-like" evidence="10">
    <location>
        <begin position="509"/>
        <end position="620"/>
    </location>
</feature>
<evidence type="ECO:0000256" key="5">
    <source>
        <dbReference type="ARBA" id="ARBA00023136"/>
    </source>
</evidence>
<keyword evidence="2" id="KW-1003">Cell membrane</keyword>
<feature type="chain" id="PRO_5043329026" description="Ig-like domain-containing protein" evidence="9">
    <location>
        <begin position="23"/>
        <end position="708"/>
    </location>
</feature>
<evidence type="ECO:0000256" key="8">
    <source>
        <dbReference type="SAM" id="Phobius"/>
    </source>
</evidence>
<evidence type="ECO:0000256" key="6">
    <source>
        <dbReference type="ARBA" id="ARBA00023157"/>
    </source>
</evidence>
<organism evidence="11 12">
    <name type="scientific">Mugilogobius chulae</name>
    <name type="common">yellowstripe goby</name>
    <dbReference type="NCBI Taxonomy" id="88201"/>
    <lineage>
        <taxon>Eukaryota</taxon>
        <taxon>Metazoa</taxon>
        <taxon>Chordata</taxon>
        <taxon>Craniata</taxon>
        <taxon>Vertebrata</taxon>
        <taxon>Euteleostomi</taxon>
        <taxon>Actinopterygii</taxon>
        <taxon>Neopterygii</taxon>
        <taxon>Teleostei</taxon>
        <taxon>Neoteleostei</taxon>
        <taxon>Acanthomorphata</taxon>
        <taxon>Gobiaria</taxon>
        <taxon>Gobiiformes</taxon>
        <taxon>Gobioidei</taxon>
        <taxon>Gobiidae</taxon>
        <taxon>Gobionellinae</taxon>
        <taxon>Mugilogobius</taxon>
    </lineage>
</organism>
<keyword evidence="8" id="KW-0812">Transmembrane</keyword>
<dbReference type="InterPro" id="IPR036179">
    <property type="entry name" value="Ig-like_dom_sf"/>
</dbReference>
<comment type="subcellular location">
    <subcellularLocation>
        <location evidence="1">Cell membrane</location>
    </subcellularLocation>
</comment>
<dbReference type="EMBL" id="JBBPFD010000012">
    <property type="protein sequence ID" value="KAK7904662.1"/>
    <property type="molecule type" value="Genomic_DNA"/>
</dbReference>
<feature type="domain" description="Ig-like" evidence="10">
    <location>
        <begin position="154"/>
        <end position="249"/>
    </location>
</feature>
<reference evidence="12" key="1">
    <citation type="submission" date="2024-04" db="EMBL/GenBank/DDBJ databases">
        <title>Salinicola lusitanus LLJ914,a marine bacterium isolated from the Okinawa Trough.</title>
        <authorList>
            <person name="Li J."/>
        </authorList>
    </citation>
    <scope>NUCLEOTIDE SEQUENCE [LARGE SCALE GENOMIC DNA]</scope>
</reference>
<dbReference type="SUPFAM" id="SSF48726">
    <property type="entry name" value="Immunoglobulin"/>
    <property type="match status" value="4"/>
</dbReference>
<dbReference type="GO" id="GO:0002376">
    <property type="term" value="P:immune system process"/>
    <property type="evidence" value="ECO:0007669"/>
    <property type="project" value="UniProtKB-KW"/>
</dbReference>
<keyword evidence="12" id="KW-1185">Reference proteome</keyword>
<feature type="domain" description="Ig-like" evidence="10">
    <location>
        <begin position="27"/>
        <end position="119"/>
    </location>
</feature>
<dbReference type="GO" id="GO:0005886">
    <property type="term" value="C:plasma membrane"/>
    <property type="evidence" value="ECO:0007669"/>
    <property type="project" value="UniProtKB-SubCell"/>
</dbReference>
<evidence type="ECO:0000256" key="4">
    <source>
        <dbReference type="ARBA" id="ARBA00022859"/>
    </source>
</evidence>
<accession>A0AAW0NXZ4</accession>
<dbReference type="InterPro" id="IPR013106">
    <property type="entry name" value="Ig_V-set"/>
</dbReference>
<feature type="domain" description="Ig-like" evidence="10">
    <location>
        <begin position="393"/>
        <end position="486"/>
    </location>
</feature>
<name>A0AAW0NXZ4_9GOBI</name>